<dbReference type="InterPro" id="IPR017956">
    <property type="entry name" value="AT_hook_DNA-bd_motif"/>
</dbReference>
<dbReference type="InterPro" id="IPR007309">
    <property type="entry name" value="TFIIIC_Bblock-bd"/>
</dbReference>
<feature type="compositionally biased region" description="Basic and acidic residues" evidence="6">
    <location>
        <begin position="763"/>
        <end position="777"/>
    </location>
</feature>
<evidence type="ECO:0000256" key="2">
    <source>
        <dbReference type="ARBA" id="ARBA00022553"/>
    </source>
</evidence>
<organism evidence="9 10">
    <name type="scientific">Sporothrix stenoceras</name>
    <dbReference type="NCBI Taxonomy" id="5173"/>
    <lineage>
        <taxon>Eukaryota</taxon>
        <taxon>Fungi</taxon>
        <taxon>Dikarya</taxon>
        <taxon>Ascomycota</taxon>
        <taxon>Pezizomycotina</taxon>
        <taxon>Sordariomycetes</taxon>
        <taxon>Sordariomycetidae</taxon>
        <taxon>Ophiostomatales</taxon>
        <taxon>Ophiostomataceae</taxon>
        <taxon>Sporothrix</taxon>
    </lineage>
</organism>
<feature type="region of interest" description="Disordered" evidence="6">
    <location>
        <begin position="40"/>
        <end position="69"/>
    </location>
</feature>
<evidence type="ECO:0000259" key="8">
    <source>
        <dbReference type="Pfam" id="PF20222"/>
    </source>
</evidence>
<feature type="region of interest" description="Disordered" evidence="6">
    <location>
        <begin position="1344"/>
        <end position="1374"/>
    </location>
</feature>
<feature type="compositionally biased region" description="Low complexity" evidence="6">
    <location>
        <begin position="1231"/>
        <end position="1252"/>
    </location>
</feature>
<name>A0ABR3Z5U8_9PEZI</name>
<feature type="compositionally biased region" description="Low complexity" evidence="6">
    <location>
        <begin position="1192"/>
        <end position="1201"/>
    </location>
</feature>
<comment type="subcellular location">
    <subcellularLocation>
        <location evidence="1">Nucleus</location>
    </subcellularLocation>
</comment>
<feature type="region of interest" description="Disordered" evidence="6">
    <location>
        <begin position="1165"/>
        <end position="1332"/>
    </location>
</feature>
<feature type="region of interest" description="Disordered" evidence="6">
    <location>
        <begin position="1023"/>
        <end position="1051"/>
    </location>
</feature>
<feature type="compositionally biased region" description="Low complexity" evidence="6">
    <location>
        <begin position="727"/>
        <end position="739"/>
    </location>
</feature>
<dbReference type="PRINTS" id="PR00929">
    <property type="entry name" value="ATHOOK"/>
</dbReference>
<feature type="region of interest" description="Disordered" evidence="6">
    <location>
        <begin position="1414"/>
        <end position="1438"/>
    </location>
</feature>
<sequence length="2643" mass="292785">MAKGLDELIDWLVAETAYCGETGFRVADFVTAVSRFNSRAQPKAEAVEEDAGISSNNAPATPTAAGTPAATPAADVFVDMPLARKTWEWLVERPEILVGRNGDRSNLTLDEALALPEPQPPVPIDPAIEDAEDQKINIASSSVSSTPAGTPTRTPARTPVKDGTGRRKDRRAPKSMAAIAAEAAAAAANEDLTTRPRLYASEKTIWYTLTGHDVDYKKIPMLEWQCLQGIATARTRGILQADLRELVGQDKRSVPKRTDFLAAKGYAVKRTTIARGYRTSMLWLAEFAPIELDADPTSATESTETLTLQSSKELASNGIDLSPEFLRKDLAPVPWRNRWLGDALDFDSFGQTILAVVKAWGVIRVVDLKVKLGIVGMRWQMRTLARASREFVASGILKYVAAMRADERQLFKDCIKYERDPTPGEWAVYLAAGRRRAPLTELRAKRKKEQDRLSYGGGADNQSEMGLLEDEDEDELTGVGGSLLGSNVIALSKPAWALDVPLANLIYDTIDRAGIDGITSPEICRATLGPSFSRYIFSLVTAMSRPGNQPDHLIKFQLHCEPSRVGKNKAYLFRTLENAKLAERIANGESVDDVEKEVADAAAATEGSTDAEKFWELREAGKLADLPAEELRRLYGFAPLPPPMTEEELAEQEAKFSAPYVRKKPGRTGRPRKYPLNDTVVEGNGTPGADASTPQPKKRRGRPPKIREVELEADAEVEVADTEMADVDAQGNAENAENAENVEDDVEEPPEPVTPKRRGRPPKVKEGEEDRLTKAPEPKPSPPKRGRGRPPKKGFRRRQVEEADDNEAAEEVKDADETQAPEAEAEEEDTAPKPPVRLGEANSLDPWTRERRGRRRRSIVVIFHFRQLRDRTFLANQQGYKEGAIRIEPNGSDEDGEVEAEIEVEADADESGRSDQEDNNDNEENDPANDQDQNEKERSESSLAEIQSLAVGLEPVACQYNGKQGHLTVDIDTKTLSCTLAIPRRGRRPAHPKEPITITTDDLVGDPVIRRAPGGDGQAFVLEAKETSESKPVENDDDQEETPQESSDTTWPFVFILDEEVENNDKHAITLRDILVALRTPSQPQQEPQEDKAADDATPVRKGGHQPGTKNKKPGKPGKPVEAGPNKFVCETCNGVWKNLLGLQYHQTKARTACNPNYVPISAADKEAQKKQQREEREKERRQAQQERKEQQQQQHAEQAEPGQGGRIVRGRALRERKQPVGTFRETSPLSQASTRSHSPSHSEASDSSDASVPRQKKEGRHKTTTKVHGNRRRPYRLQESDSSDEDREDHPRGITGARLVWSDSREESPEDVHMSDGPSNVPAPDNQDTTMGSTVHLGAIGIASISGDGPPGPTKANLKNGNTQRSASASIAAETSQHVALLTNDATPPPGASTTSTSSTPALLRAVNNLSDHARQTDSSDNTGVDGFKMPPLPKNGTKLTPSSLRSYIVMEIIQYLLNSYECIFPSDRSLWYAVFHIYTRKFPGEDPPSLTVIKAAVKKLEMSKEVEEHTFGFRDPRGQFIYCRLLARPGTNLVNSVTAEKFKTRIRQAYPQPYVPDEFTPTDKDMAILNILDKHTGRNSRGRRPLQPEIEVLNAPFYEQPQAARPTSNAVLVVGYDDAEDGDNNDDSNQQGQGTGTPGRKRKSMLTAGDIIGGTSAEQSPKRRKTKYTGPATENSLLKALGHHQDGEGVDEDDNEADIDPALRTVKVRPQAKASANSNTFGVTGSPLAAPSTNPGLDSLPASFFSPEDDFYLNWDKTKSTYIRDKGTDDTTTFIHFLTPNTLLEDGQDGGRDTVDYASVGKHFVSGPASQLPKPRAYKMVTKTHTLYDLRKKSPGSWPILTDTFFERQSDASFTIDGFMPTRKALIRANLPRSANECASMLRSNYKLPEFDDTPEGIFNRDLEHCRSWEMSQDGADLLRNPSVAPHYVFLNLAFPGEHLTAEDVEAQTAGKEKAYKFAHPPLRWMAKNLYTVNTIPYGLLDGEEAHPSTLAPNTTPSQRKKWARSTSELAALREKQARQAKYGMSSRRELTGYPQKPADYIQHLSASASAAAGGMDWTANDTLVAAFIVVRTLLGGLSQTIDWGLMMRLFPDKRLSALRNFWKNTRKERQAHIDKFTERFQQAFIEAYEQQTIPPLDYENVLAYNWGWLVGWALRLMRHDANALPATREDLDKSHTLVDLPQSRTAGWREEFFHATRSVWNRLHDTASEPAATAIDRLGPATPTEAEAEGAVDKLRYMVARSWIRALCGTPHARYQPSRIKRKLLTLGTLGARIHSKNDTIEGTLDEASTNALLQTVIGNLTTDRILRRTKSLIALGGRMYTLTEAYESTLEKSAVEEKYRQAFAFKTELDACFHGRRGNSKAYEIPVDTNDDGMVMALMNLQAHGRVVVESIDAPVIPFGFEPGNYESRKFPKHYQRFRTRIVPTDKYVYNDDPELAAMMLHVAGSVAADGGVDPNEADNQVLPPPPRVGPNEEMPIWRDFFGVLDRKWFAKLAGAVVFLLATRGAMPIRQTAAHLRPIIEPFEVQMLMDWGVEAGILSEGNTNGDDNNMNGEQTVDNPPNSQTVSEWWWLLVGQVYVASDVTVHIPNDTSVSVNPETNGDTNLQQMMLSDIEEEGETRERRVGEYDAAMEEDDEGDDE</sequence>
<feature type="region of interest" description="Disordered" evidence="6">
    <location>
        <begin position="646"/>
        <end position="853"/>
    </location>
</feature>
<feature type="compositionally biased region" description="Acidic residues" evidence="6">
    <location>
        <begin position="917"/>
        <end position="929"/>
    </location>
</feature>
<evidence type="ECO:0000256" key="5">
    <source>
        <dbReference type="ARBA" id="ARBA00023242"/>
    </source>
</evidence>
<feature type="compositionally biased region" description="Basic and acidic residues" evidence="6">
    <location>
        <begin position="1023"/>
        <end position="1034"/>
    </location>
</feature>
<protein>
    <recommendedName>
        <fullName evidence="11">TFIIIC transcription initiation factor complex subunits Tfc3</fullName>
    </recommendedName>
</protein>
<keyword evidence="2" id="KW-0597">Phosphoprotein</keyword>
<keyword evidence="3" id="KW-0238">DNA-binding</keyword>
<feature type="compositionally biased region" description="Basic residues" evidence="6">
    <location>
        <begin position="1258"/>
        <end position="1276"/>
    </location>
</feature>
<feature type="compositionally biased region" description="Low complexity" evidence="6">
    <location>
        <begin position="58"/>
        <end position="69"/>
    </location>
</feature>
<dbReference type="SMART" id="SM00384">
    <property type="entry name" value="AT_hook"/>
    <property type="match status" value="4"/>
</dbReference>
<dbReference type="InterPro" id="IPR046488">
    <property type="entry name" value="Sfc3/Tfc3_C"/>
</dbReference>
<dbReference type="Proteomes" id="UP001583186">
    <property type="component" value="Unassembled WGS sequence"/>
</dbReference>
<evidence type="ECO:0000256" key="4">
    <source>
        <dbReference type="ARBA" id="ARBA00023163"/>
    </source>
</evidence>
<feature type="region of interest" description="Disordered" evidence="6">
    <location>
        <begin position="444"/>
        <end position="466"/>
    </location>
</feature>
<dbReference type="Pfam" id="PF20222">
    <property type="entry name" value="DUF6581"/>
    <property type="match status" value="1"/>
</dbReference>
<dbReference type="PANTHER" id="PTHR15180">
    <property type="entry name" value="GENERAL TRANSCRIPTION FACTOR 3C POLYPEPTIDE 1"/>
    <property type="match status" value="1"/>
</dbReference>
<feature type="compositionally biased region" description="Acidic residues" evidence="6">
    <location>
        <begin position="1619"/>
        <end position="1628"/>
    </location>
</feature>
<evidence type="ECO:0000313" key="10">
    <source>
        <dbReference type="Proteomes" id="UP001583186"/>
    </source>
</evidence>
<feature type="compositionally biased region" description="Acidic residues" evidence="6">
    <location>
        <begin position="891"/>
        <end position="909"/>
    </location>
</feature>
<feature type="region of interest" description="Disordered" evidence="6">
    <location>
        <begin position="884"/>
        <end position="943"/>
    </location>
</feature>
<feature type="compositionally biased region" description="Acidic residues" evidence="6">
    <location>
        <begin position="740"/>
        <end position="750"/>
    </location>
</feature>
<feature type="region of interest" description="Disordered" evidence="6">
    <location>
        <begin position="139"/>
        <end position="175"/>
    </location>
</feature>
<feature type="compositionally biased region" description="Acidic residues" evidence="6">
    <location>
        <begin position="2632"/>
        <end position="2643"/>
    </location>
</feature>
<evidence type="ECO:0000256" key="3">
    <source>
        <dbReference type="ARBA" id="ARBA00023125"/>
    </source>
</evidence>
<evidence type="ECO:0000259" key="7">
    <source>
        <dbReference type="Pfam" id="PF04182"/>
    </source>
</evidence>
<accession>A0ABR3Z5U8</accession>
<dbReference type="Pfam" id="PF04182">
    <property type="entry name" value="B-block_TFIIIC"/>
    <property type="match status" value="1"/>
</dbReference>
<feature type="region of interest" description="Disordered" evidence="6">
    <location>
        <begin position="2617"/>
        <end position="2643"/>
    </location>
</feature>
<feature type="domain" description="Transcription factor tau subunit sfc3/Tfc3 C-terminal" evidence="8">
    <location>
        <begin position="2062"/>
        <end position="2516"/>
    </location>
</feature>
<gene>
    <name evidence="9" type="ORF">Sste5346_005328</name>
</gene>
<dbReference type="InterPro" id="IPR044210">
    <property type="entry name" value="Tfc3-like"/>
</dbReference>
<evidence type="ECO:0008006" key="11">
    <source>
        <dbReference type="Google" id="ProtNLM"/>
    </source>
</evidence>
<evidence type="ECO:0000256" key="1">
    <source>
        <dbReference type="ARBA" id="ARBA00004123"/>
    </source>
</evidence>
<dbReference type="EMBL" id="JAWCUI010000028">
    <property type="protein sequence ID" value="KAL1895183.1"/>
    <property type="molecule type" value="Genomic_DNA"/>
</dbReference>
<evidence type="ECO:0000256" key="6">
    <source>
        <dbReference type="SAM" id="MobiDB-lite"/>
    </source>
</evidence>
<keyword evidence="10" id="KW-1185">Reference proteome</keyword>
<reference evidence="9 10" key="1">
    <citation type="journal article" date="2024" name="IMA Fungus">
        <title>IMA Genome - F19 : A genome assembly and annotation guide to empower mycologists, including annotated draft genome sequences of Ceratocystis pirilliformis, Diaporthe australafricana, Fusarium ophioides, Paecilomyces lecythidis, and Sporothrix stenoceras.</title>
        <authorList>
            <person name="Aylward J."/>
            <person name="Wilson A.M."/>
            <person name="Visagie C.M."/>
            <person name="Spraker J."/>
            <person name="Barnes I."/>
            <person name="Buitendag C."/>
            <person name="Ceriani C."/>
            <person name="Del Mar Angel L."/>
            <person name="du Plessis D."/>
            <person name="Fuchs T."/>
            <person name="Gasser K."/>
            <person name="Kramer D."/>
            <person name="Li W."/>
            <person name="Munsamy K."/>
            <person name="Piso A."/>
            <person name="Price J.L."/>
            <person name="Sonnekus B."/>
            <person name="Thomas C."/>
            <person name="van der Nest A."/>
            <person name="van Dijk A."/>
            <person name="van Heerden A."/>
            <person name="van Vuuren N."/>
            <person name="Yilmaz N."/>
            <person name="Duong T.A."/>
            <person name="van der Merwe N.A."/>
            <person name="Wingfield M.J."/>
            <person name="Wingfield B.D."/>
        </authorList>
    </citation>
    <scope>NUCLEOTIDE SEQUENCE [LARGE SCALE GENOMIC DNA]</scope>
    <source>
        <strain evidence="9 10">CMW 5346</strain>
    </source>
</reference>
<feature type="compositionally biased region" description="Acidic residues" evidence="6">
    <location>
        <begin position="817"/>
        <end position="829"/>
    </location>
</feature>
<dbReference type="PANTHER" id="PTHR15180:SF1">
    <property type="entry name" value="GENERAL TRANSCRIPTION FACTOR 3C POLYPEPTIDE 1"/>
    <property type="match status" value="1"/>
</dbReference>
<feature type="compositionally biased region" description="Basic and acidic residues" evidence="6">
    <location>
        <begin position="1165"/>
        <end position="1191"/>
    </location>
</feature>
<feature type="compositionally biased region" description="Polar residues" evidence="6">
    <location>
        <begin position="1358"/>
        <end position="1374"/>
    </location>
</feature>
<proteinExistence type="predicted"/>
<feature type="region of interest" description="Disordered" evidence="6">
    <location>
        <begin position="1619"/>
        <end position="1675"/>
    </location>
</feature>
<evidence type="ECO:0000313" key="9">
    <source>
        <dbReference type="EMBL" id="KAL1895183.1"/>
    </source>
</evidence>
<feature type="compositionally biased region" description="Acidic residues" evidence="6">
    <location>
        <begin position="711"/>
        <end position="726"/>
    </location>
</feature>
<feature type="compositionally biased region" description="Basic residues" evidence="6">
    <location>
        <begin position="661"/>
        <end position="673"/>
    </location>
</feature>
<feature type="compositionally biased region" description="Low complexity" evidence="6">
    <location>
        <begin position="146"/>
        <end position="158"/>
    </location>
</feature>
<comment type="caution">
    <text evidence="9">The sequence shown here is derived from an EMBL/GenBank/DDBJ whole genome shotgun (WGS) entry which is preliminary data.</text>
</comment>
<feature type="domain" description="B-block binding subunit of TFIIIC" evidence="7">
    <location>
        <begin position="222"/>
        <end position="288"/>
    </location>
</feature>
<keyword evidence="5" id="KW-0539">Nucleus</keyword>
<feature type="compositionally biased region" description="Basic and acidic residues" evidence="6">
    <location>
        <begin position="1304"/>
        <end position="1315"/>
    </location>
</feature>
<feature type="compositionally biased region" description="Basic and acidic residues" evidence="6">
    <location>
        <begin position="1089"/>
        <end position="1099"/>
    </location>
</feature>
<feature type="region of interest" description="Disordered" evidence="6">
    <location>
        <begin position="1081"/>
        <end position="1124"/>
    </location>
</feature>
<keyword evidence="4" id="KW-0804">Transcription</keyword>
<feature type="compositionally biased region" description="Basic residues" evidence="6">
    <location>
        <begin position="782"/>
        <end position="797"/>
    </location>
</feature>